<dbReference type="CDD" id="cd02181">
    <property type="entry name" value="GH16_fungal_Lam16A_glucanase"/>
    <property type="match status" value="1"/>
</dbReference>
<sequence length="396" mass="41596">MICGLLLSALSVVSVSWAQPAPPYELVRDYSGQTFFNGWDFFGFRDNLTWGNVTYVDAPTAASDKLAYVNDAGKVILKVDNTTTVASGDSRNSVRITTHASYGLGSMWIFDVSHLPYGCSVWPAYWSKGPVWPDDGEIDIIEAVNLMQNNEGALHTLEGCTHSATSNPALELGQVSETDCSTPAGCVVTESKPNSYGPTFNAAGGGVWATSFDATGVYIWFWSRPDVPKSITSLTSTSPLGSVSDWGVPSMAWPAINCNIPKYFTDQQIVLDITLCGGWAGIDAVYSSTCGTAGPTGLCYNDSIVGAGSKFDQAYFEINYLRTYTNNASTFSSISAAAAASTTGGNAAASTAIATSSSTHTASKSGAEGPWKVSQGTLLSVGMALITLVAGGQIIL</sequence>
<dbReference type="GO" id="GO:0004553">
    <property type="term" value="F:hydrolase activity, hydrolyzing O-glycosyl compounds"/>
    <property type="evidence" value="ECO:0007669"/>
    <property type="project" value="InterPro"/>
</dbReference>
<dbReference type="Gene3D" id="2.60.120.200">
    <property type="match status" value="1"/>
</dbReference>
<protein>
    <submittedName>
        <fullName evidence="3">Glycoside hydrolase family 16 protein</fullName>
    </submittedName>
</protein>
<dbReference type="SUPFAM" id="SSF49899">
    <property type="entry name" value="Concanavalin A-like lectins/glucanases"/>
    <property type="match status" value="1"/>
</dbReference>
<dbReference type="GO" id="GO:0009251">
    <property type="term" value="P:glucan catabolic process"/>
    <property type="evidence" value="ECO:0007669"/>
    <property type="project" value="TreeGrafter"/>
</dbReference>
<organism evidence="3 4">
    <name type="scientific">Jaapia argillacea MUCL 33604</name>
    <dbReference type="NCBI Taxonomy" id="933084"/>
    <lineage>
        <taxon>Eukaryota</taxon>
        <taxon>Fungi</taxon>
        <taxon>Dikarya</taxon>
        <taxon>Basidiomycota</taxon>
        <taxon>Agaricomycotina</taxon>
        <taxon>Agaricomycetes</taxon>
        <taxon>Agaricomycetidae</taxon>
        <taxon>Jaapiales</taxon>
        <taxon>Jaapiaceae</taxon>
        <taxon>Jaapia</taxon>
    </lineage>
</organism>
<dbReference type="InterPro" id="IPR000757">
    <property type="entry name" value="Beta-glucanase-like"/>
</dbReference>
<feature type="chain" id="PRO_5001643678" evidence="1">
    <location>
        <begin position="19"/>
        <end position="396"/>
    </location>
</feature>
<dbReference type="STRING" id="933084.A0A067Q292"/>
<dbReference type="EMBL" id="KL197714">
    <property type="protein sequence ID" value="KDQ60270.1"/>
    <property type="molecule type" value="Genomic_DNA"/>
</dbReference>
<dbReference type="InParanoid" id="A0A067Q292"/>
<evidence type="ECO:0000313" key="4">
    <source>
        <dbReference type="Proteomes" id="UP000027265"/>
    </source>
</evidence>
<evidence type="ECO:0000259" key="2">
    <source>
        <dbReference type="PROSITE" id="PS51762"/>
    </source>
</evidence>
<dbReference type="InterPro" id="IPR013320">
    <property type="entry name" value="ConA-like_dom_sf"/>
</dbReference>
<name>A0A067Q292_9AGAM</name>
<proteinExistence type="predicted"/>
<dbReference type="PANTHER" id="PTHR10963:SF24">
    <property type="entry name" value="GLYCOSIDASE C21B10.07-RELATED"/>
    <property type="match status" value="1"/>
</dbReference>
<dbReference type="AlphaFoldDB" id="A0A067Q292"/>
<feature type="signal peptide" evidence="1">
    <location>
        <begin position="1"/>
        <end position="18"/>
    </location>
</feature>
<gene>
    <name evidence="3" type="ORF">JAAARDRAFT_56198</name>
</gene>
<accession>A0A067Q292</accession>
<dbReference type="OrthoDB" id="192832at2759"/>
<dbReference type="HOGENOM" id="CLU_016972_2_1_1"/>
<reference evidence="4" key="1">
    <citation type="journal article" date="2014" name="Proc. Natl. Acad. Sci. U.S.A.">
        <title>Extensive sampling of basidiomycete genomes demonstrates inadequacy of the white-rot/brown-rot paradigm for wood decay fungi.</title>
        <authorList>
            <person name="Riley R."/>
            <person name="Salamov A.A."/>
            <person name="Brown D.W."/>
            <person name="Nagy L.G."/>
            <person name="Floudas D."/>
            <person name="Held B.W."/>
            <person name="Levasseur A."/>
            <person name="Lombard V."/>
            <person name="Morin E."/>
            <person name="Otillar R."/>
            <person name="Lindquist E.A."/>
            <person name="Sun H."/>
            <person name="LaButti K.M."/>
            <person name="Schmutz J."/>
            <person name="Jabbour D."/>
            <person name="Luo H."/>
            <person name="Baker S.E."/>
            <person name="Pisabarro A.G."/>
            <person name="Walton J.D."/>
            <person name="Blanchette R.A."/>
            <person name="Henrissat B."/>
            <person name="Martin F."/>
            <person name="Cullen D."/>
            <person name="Hibbett D.S."/>
            <person name="Grigoriev I.V."/>
        </authorList>
    </citation>
    <scope>NUCLEOTIDE SEQUENCE [LARGE SCALE GENOMIC DNA]</scope>
    <source>
        <strain evidence="4">MUCL 33604</strain>
    </source>
</reference>
<feature type="domain" description="GH16" evidence="2">
    <location>
        <begin position="15"/>
        <end position="229"/>
    </location>
</feature>
<evidence type="ECO:0000313" key="3">
    <source>
        <dbReference type="EMBL" id="KDQ60270.1"/>
    </source>
</evidence>
<keyword evidence="3" id="KW-0378">Hydrolase</keyword>
<dbReference type="PROSITE" id="PS51762">
    <property type="entry name" value="GH16_2"/>
    <property type="match status" value="1"/>
</dbReference>
<dbReference type="Proteomes" id="UP000027265">
    <property type="component" value="Unassembled WGS sequence"/>
</dbReference>
<dbReference type="Pfam" id="PF26113">
    <property type="entry name" value="GH16_XgeA"/>
    <property type="match status" value="1"/>
</dbReference>
<dbReference type="PANTHER" id="PTHR10963">
    <property type="entry name" value="GLYCOSYL HYDROLASE-RELATED"/>
    <property type="match status" value="1"/>
</dbReference>
<evidence type="ECO:0000256" key="1">
    <source>
        <dbReference type="SAM" id="SignalP"/>
    </source>
</evidence>
<keyword evidence="1" id="KW-0732">Signal</keyword>
<keyword evidence="4" id="KW-1185">Reference proteome</keyword>
<dbReference type="InterPro" id="IPR050546">
    <property type="entry name" value="Glycosyl_Hydrlase_16"/>
</dbReference>